<evidence type="ECO:0000313" key="19">
    <source>
        <dbReference type="Proteomes" id="UP000194267"/>
    </source>
</evidence>
<reference evidence="19" key="1">
    <citation type="submission" date="2016-04" db="EMBL/GenBank/DDBJ databases">
        <authorList>
            <person name="Antunes L.P."/>
            <person name="Martins L.F."/>
            <person name="Pereira R.V."/>
            <person name="Thomas A.M."/>
            <person name="Barbosa D."/>
            <person name="Nascimento L."/>
            <person name="Silva G.M."/>
            <person name="Condomitti G.W."/>
            <person name="Digiampietri L.A."/>
            <person name="Lombardi K.C."/>
            <person name="Ramos P.L."/>
            <person name="Quaggio R.B."/>
            <person name="Oliveira J.C."/>
            <person name="Pascon R.C."/>
            <person name="Cruz J.B."/>
            <person name="Silva A.M."/>
            <person name="Setubal J.C."/>
        </authorList>
    </citation>
    <scope>NUCLEOTIDE SEQUENCE [LARGE SCALE GENOMIC DNA]</scope>
</reference>
<comment type="similarity">
    <text evidence="4">Belongs to the ThiD family.</text>
</comment>
<dbReference type="GO" id="GO:0008972">
    <property type="term" value="F:phosphomethylpyrimidine kinase activity"/>
    <property type="evidence" value="ECO:0007669"/>
    <property type="project" value="UniProtKB-EC"/>
</dbReference>
<evidence type="ECO:0000256" key="16">
    <source>
        <dbReference type="SAM" id="MobiDB-lite"/>
    </source>
</evidence>
<comment type="catalytic activity">
    <reaction evidence="1">
        <text>4-amino-5-hydroxymethyl-2-methylpyrimidine + ATP = 4-amino-2-methyl-5-(phosphooxymethyl)pyrimidine + ADP + H(+)</text>
        <dbReference type="Rhea" id="RHEA:23096"/>
        <dbReference type="ChEBI" id="CHEBI:15378"/>
        <dbReference type="ChEBI" id="CHEBI:16892"/>
        <dbReference type="ChEBI" id="CHEBI:30616"/>
        <dbReference type="ChEBI" id="CHEBI:58354"/>
        <dbReference type="ChEBI" id="CHEBI:456216"/>
        <dbReference type="EC" id="2.7.1.49"/>
    </reaction>
</comment>
<dbReference type="InterPro" id="IPR013749">
    <property type="entry name" value="PM/HMP-P_kinase-1"/>
</dbReference>
<evidence type="ECO:0000256" key="2">
    <source>
        <dbReference type="ARBA" id="ARBA00000565"/>
    </source>
</evidence>
<dbReference type="Gene3D" id="3.40.1190.20">
    <property type="match status" value="1"/>
</dbReference>
<feature type="region of interest" description="Disordered" evidence="16">
    <location>
        <begin position="255"/>
        <end position="281"/>
    </location>
</feature>
<evidence type="ECO:0000256" key="8">
    <source>
        <dbReference type="ARBA" id="ARBA00022679"/>
    </source>
</evidence>
<dbReference type="EC" id="2.7.4.7" evidence="6"/>
<dbReference type="SUPFAM" id="SSF53613">
    <property type="entry name" value="Ribokinase-like"/>
    <property type="match status" value="1"/>
</dbReference>
<organism evidence="18 19">
    <name type="scientific">Symbiobacterium thermophilum</name>
    <dbReference type="NCBI Taxonomy" id="2734"/>
    <lineage>
        <taxon>Bacteria</taxon>
        <taxon>Bacillati</taxon>
        <taxon>Bacillota</taxon>
        <taxon>Clostridia</taxon>
        <taxon>Eubacteriales</taxon>
        <taxon>Symbiobacteriaceae</taxon>
        <taxon>Symbiobacterium</taxon>
    </lineage>
</organism>
<dbReference type="FunFam" id="3.40.1190.20:FF:000003">
    <property type="entry name" value="Phosphomethylpyrimidine kinase ThiD"/>
    <property type="match status" value="1"/>
</dbReference>
<dbReference type="InterPro" id="IPR004399">
    <property type="entry name" value="HMP/HMP-P_kinase_dom"/>
</dbReference>
<dbReference type="EC" id="2.7.1.49" evidence="5"/>
<evidence type="ECO:0000256" key="12">
    <source>
        <dbReference type="ARBA" id="ARBA00022977"/>
    </source>
</evidence>
<keyword evidence="11" id="KW-0067">ATP-binding</keyword>
<evidence type="ECO:0000256" key="11">
    <source>
        <dbReference type="ARBA" id="ARBA00022840"/>
    </source>
</evidence>
<dbReference type="EMBL" id="LWLV01000220">
    <property type="protein sequence ID" value="OTA41792.1"/>
    <property type="molecule type" value="Genomic_DNA"/>
</dbReference>
<evidence type="ECO:0000259" key="17">
    <source>
        <dbReference type="Pfam" id="PF08543"/>
    </source>
</evidence>
<gene>
    <name evidence="18" type="ORF">A6D92_03810</name>
</gene>
<evidence type="ECO:0000313" key="18">
    <source>
        <dbReference type="EMBL" id="OTA41792.1"/>
    </source>
</evidence>
<keyword evidence="12" id="KW-0784">Thiamine biosynthesis</keyword>
<comment type="catalytic activity">
    <reaction evidence="2">
        <text>4-amino-2-methyl-5-(phosphooxymethyl)pyrimidine + ATP = 4-amino-2-methyl-5-(diphosphooxymethyl)pyrimidine + ADP</text>
        <dbReference type="Rhea" id="RHEA:19893"/>
        <dbReference type="ChEBI" id="CHEBI:30616"/>
        <dbReference type="ChEBI" id="CHEBI:57841"/>
        <dbReference type="ChEBI" id="CHEBI:58354"/>
        <dbReference type="ChEBI" id="CHEBI:456216"/>
        <dbReference type="EC" id="2.7.4.7"/>
    </reaction>
</comment>
<evidence type="ECO:0000256" key="10">
    <source>
        <dbReference type="ARBA" id="ARBA00022777"/>
    </source>
</evidence>
<protein>
    <recommendedName>
        <fullName evidence="7">Hydroxymethylpyrimidine/phosphomethylpyrimidine kinase</fullName>
        <ecNumber evidence="5">2.7.1.49</ecNumber>
        <ecNumber evidence="6">2.7.4.7</ecNumber>
    </recommendedName>
    <alternativeName>
        <fullName evidence="14">Hydroxymethylpyrimidine kinase</fullName>
    </alternativeName>
    <alternativeName>
        <fullName evidence="15">Hydroxymethylpyrimidine phosphate kinase</fullName>
    </alternativeName>
</protein>
<evidence type="ECO:0000256" key="15">
    <source>
        <dbReference type="ARBA" id="ARBA00043176"/>
    </source>
</evidence>
<dbReference type="GO" id="GO:0005524">
    <property type="term" value="F:ATP binding"/>
    <property type="evidence" value="ECO:0007669"/>
    <property type="project" value="UniProtKB-KW"/>
</dbReference>
<feature type="domain" description="Pyridoxamine kinase/Phosphomethylpyrimidine kinase" evidence="17">
    <location>
        <begin position="13"/>
        <end position="258"/>
    </location>
</feature>
<dbReference type="GO" id="GO:0008902">
    <property type="term" value="F:hydroxymethylpyrimidine kinase activity"/>
    <property type="evidence" value="ECO:0007669"/>
    <property type="project" value="UniProtKB-EC"/>
</dbReference>
<comment type="caution">
    <text evidence="18">The sequence shown here is derived from an EMBL/GenBank/DDBJ whole genome shotgun (WGS) entry which is preliminary data.</text>
</comment>
<dbReference type="Proteomes" id="UP000194267">
    <property type="component" value="Unassembled WGS sequence"/>
</dbReference>
<evidence type="ECO:0000256" key="7">
    <source>
        <dbReference type="ARBA" id="ARBA00019161"/>
    </source>
</evidence>
<keyword evidence="9" id="KW-0547">Nucleotide-binding</keyword>
<keyword evidence="8" id="KW-0808">Transferase</keyword>
<dbReference type="GO" id="GO:0005829">
    <property type="term" value="C:cytosol"/>
    <property type="evidence" value="ECO:0007669"/>
    <property type="project" value="TreeGrafter"/>
</dbReference>
<accession>A0A1Y2T5L6</accession>
<evidence type="ECO:0000256" key="6">
    <source>
        <dbReference type="ARBA" id="ARBA00012963"/>
    </source>
</evidence>
<comment type="pathway">
    <text evidence="13">Cofactor biosynthesis; thiamine diphosphate biosynthesis; 4-amino-2-methyl-5-diphosphomethylpyrimidine from 5-amino-1-(5-phospho-D-ribosyl)imidazole: step 2/3.</text>
</comment>
<dbReference type="AlphaFoldDB" id="A0A1Y2T5L6"/>
<dbReference type="PANTHER" id="PTHR20858">
    <property type="entry name" value="PHOSPHOMETHYLPYRIMIDINE KINASE"/>
    <property type="match status" value="1"/>
</dbReference>
<dbReference type="PANTHER" id="PTHR20858:SF17">
    <property type="entry name" value="HYDROXYMETHYLPYRIMIDINE_PHOSPHOMETHYLPYRIMIDINE KINASE THI20-RELATED"/>
    <property type="match status" value="1"/>
</dbReference>
<evidence type="ECO:0000256" key="9">
    <source>
        <dbReference type="ARBA" id="ARBA00022741"/>
    </source>
</evidence>
<dbReference type="CDD" id="cd01169">
    <property type="entry name" value="HMPP_kinase"/>
    <property type="match status" value="1"/>
</dbReference>
<comment type="pathway">
    <text evidence="3">Cofactor biosynthesis; thiamine diphosphate biosynthesis; 4-amino-2-methyl-5-diphosphomethylpyrimidine from 5-amino-1-(5-phospho-D-ribosyl)imidazole: step 3/3.</text>
</comment>
<dbReference type="InterPro" id="IPR029056">
    <property type="entry name" value="Ribokinase-like"/>
</dbReference>
<dbReference type="Pfam" id="PF08543">
    <property type="entry name" value="Phos_pyr_kin"/>
    <property type="match status" value="1"/>
</dbReference>
<name>A0A1Y2T5L6_SYMTR</name>
<evidence type="ECO:0000256" key="4">
    <source>
        <dbReference type="ARBA" id="ARBA00009879"/>
    </source>
</evidence>
<feature type="compositionally biased region" description="Basic and acidic residues" evidence="16">
    <location>
        <begin position="262"/>
        <end position="281"/>
    </location>
</feature>
<evidence type="ECO:0000256" key="1">
    <source>
        <dbReference type="ARBA" id="ARBA00000151"/>
    </source>
</evidence>
<proteinExistence type="inferred from homology"/>
<evidence type="ECO:0000256" key="3">
    <source>
        <dbReference type="ARBA" id="ARBA00004769"/>
    </source>
</evidence>
<evidence type="ECO:0000256" key="13">
    <source>
        <dbReference type="ARBA" id="ARBA00037917"/>
    </source>
</evidence>
<dbReference type="NCBIfam" id="TIGR00097">
    <property type="entry name" value="HMP-P_kinase"/>
    <property type="match status" value="1"/>
</dbReference>
<keyword evidence="10 18" id="KW-0418">Kinase</keyword>
<evidence type="ECO:0000256" key="14">
    <source>
        <dbReference type="ARBA" id="ARBA00042102"/>
    </source>
</evidence>
<evidence type="ECO:0000256" key="5">
    <source>
        <dbReference type="ARBA" id="ARBA00012135"/>
    </source>
</evidence>
<dbReference type="GO" id="GO:0009228">
    <property type="term" value="P:thiamine biosynthetic process"/>
    <property type="evidence" value="ECO:0007669"/>
    <property type="project" value="UniProtKB-KW"/>
</dbReference>
<sequence>MTQPRALTIAGSDSGGGAGIQADLKTFTALGVCGTSAITCVTAQNTLGVTGVYPLTAEQVAAQLDAVLADIGTDSAKTGMLYDPQIIAAVADRVRRYGIRNLVVDPVMIAKSGHPLLLPEAQAALRDLLVPLALVVTPNLPEAEALTGMAIRTRADMEAAGRRLLQMGARAAVVKGGHLGGGRAADLLIAADGSRLWLEADRVETRHTHGTGCTFSAAIAAGLARGLELPEAVSLAKEFITLAIRTAPGIGAGNGPTNHLAWLERGRRQPGEGGDRREHTA</sequence>